<reference evidence="2 3" key="1">
    <citation type="submission" date="2011-06" db="EMBL/GenBank/DDBJ databases">
        <title>The draft genome of Thiocapsa marina 5811.</title>
        <authorList>
            <consortium name="US DOE Joint Genome Institute (JGI-PGF)"/>
            <person name="Lucas S."/>
            <person name="Han J."/>
            <person name="Cheng J.-F."/>
            <person name="Goodwin L."/>
            <person name="Pitluck S."/>
            <person name="Peters L."/>
            <person name="Land M.L."/>
            <person name="Hauser L."/>
            <person name="Vogl K."/>
            <person name="Liu Z."/>
            <person name="Imhoff J."/>
            <person name="Thiel V."/>
            <person name="Frigaard N.-U."/>
            <person name="Bryant D."/>
            <person name="Woyke T.J."/>
        </authorList>
    </citation>
    <scope>NUCLEOTIDE SEQUENCE [LARGE SCALE GENOMIC DNA]</scope>
    <source>
        <strain evidence="2 3">5811</strain>
    </source>
</reference>
<protein>
    <submittedName>
        <fullName evidence="2">Uroporphyrinogen decarboxylase (URO-D)</fullName>
    </submittedName>
</protein>
<accession>F9UCP3</accession>
<evidence type="ECO:0000313" key="2">
    <source>
        <dbReference type="EMBL" id="EGV18156.1"/>
    </source>
</evidence>
<evidence type="ECO:0000313" key="3">
    <source>
        <dbReference type="Proteomes" id="UP000005459"/>
    </source>
</evidence>
<gene>
    <name evidence="2" type="ORF">ThimaDRAFT_2695</name>
</gene>
<dbReference type="eggNOG" id="COG0407">
    <property type="taxonomic scope" value="Bacteria"/>
</dbReference>
<dbReference type="AlphaFoldDB" id="F9UCP3"/>
<name>F9UCP3_9GAMM</name>
<sequence length="362" mass="39384">MSARPMTSLERVLTTLGHREPDRVPLFLLLTMHGARELGLSLETYFSRPEYVIEGQLRLRGKYRNDCLYPFFYASVETEAWGGDVFYTDDGPPNAGPPIIRTPERIRTLEPPRVADCPCLLKVLETISGLKAAVGDEAPIIGVVMSPFSLPVMQMGFEAYLNLMFEQPDLFEHLMRLNEAFCIEWANAQLAAGATAICYFDPVSSSTIVSPEHFRRTGLQVAMRTLAGIKGPVALHFASGRCMPILDDLPPTGAAVIGVSMLDDLAALKQAAAGKVSLLGNLNGVEMRRWTPEQAEAQVKAAIAAAGHGGGFILSDNHGEIPYQVPEDTLLAISEAVHRWGTYPLAVPREQASSSPPKGPRS</sequence>
<dbReference type="RefSeq" id="WP_007193568.1">
    <property type="nucleotide sequence ID" value="NZ_AFWV01000008.1"/>
</dbReference>
<dbReference type="SUPFAM" id="SSF51726">
    <property type="entry name" value="UROD/MetE-like"/>
    <property type="match status" value="1"/>
</dbReference>
<dbReference type="InterPro" id="IPR052024">
    <property type="entry name" value="Methanogen_methyltrans"/>
</dbReference>
<dbReference type="EMBL" id="AFWV01000008">
    <property type="protein sequence ID" value="EGV18156.1"/>
    <property type="molecule type" value="Genomic_DNA"/>
</dbReference>
<evidence type="ECO:0000259" key="1">
    <source>
        <dbReference type="Pfam" id="PF01208"/>
    </source>
</evidence>
<dbReference type="GO" id="GO:0006779">
    <property type="term" value="P:porphyrin-containing compound biosynthetic process"/>
    <property type="evidence" value="ECO:0007669"/>
    <property type="project" value="InterPro"/>
</dbReference>
<dbReference type="Gene3D" id="3.20.20.210">
    <property type="match status" value="1"/>
</dbReference>
<dbReference type="Proteomes" id="UP000005459">
    <property type="component" value="Unassembled WGS sequence"/>
</dbReference>
<proteinExistence type="predicted"/>
<organism evidence="2 3">
    <name type="scientific">Thiocapsa marina 5811</name>
    <dbReference type="NCBI Taxonomy" id="768671"/>
    <lineage>
        <taxon>Bacteria</taxon>
        <taxon>Pseudomonadati</taxon>
        <taxon>Pseudomonadota</taxon>
        <taxon>Gammaproteobacteria</taxon>
        <taxon>Chromatiales</taxon>
        <taxon>Chromatiaceae</taxon>
        <taxon>Thiocapsa</taxon>
    </lineage>
</organism>
<dbReference type="GO" id="GO:0004853">
    <property type="term" value="F:uroporphyrinogen decarboxylase activity"/>
    <property type="evidence" value="ECO:0007669"/>
    <property type="project" value="InterPro"/>
</dbReference>
<feature type="domain" description="Uroporphyrinogen decarboxylase (URO-D)" evidence="1">
    <location>
        <begin position="8"/>
        <end position="340"/>
    </location>
</feature>
<dbReference type="InterPro" id="IPR038071">
    <property type="entry name" value="UROD/MetE-like_sf"/>
</dbReference>
<dbReference type="PANTHER" id="PTHR47099">
    <property type="entry name" value="METHYLCOBAMIDE:COM METHYLTRANSFERASE MTBA"/>
    <property type="match status" value="1"/>
</dbReference>
<keyword evidence="3" id="KW-1185">Reference proteome</keyword>
<dbReference type="CDD" id="cd03465">
    <property type="entry name" value="URO-D_like"/>
    <property type="match status" value="1"/>
</dbReference>
<dbReference type="Pfam" id="PF01208">
    <property type="entry name" value="URO-D"/>
    <property type="match status" value="1"/>
</dbReference>
<dbReference type="InterPro" id="IPR000257">
    <property type="entry name" value="Uroporphyrinogen_deCOase"/>
</dbReference>
<dbReference type="STRING" id="768671.ThimaDRAFT_2695"/>
<dbReference type="PANTHER" id="PTHR47099:SF1">
    <property type="entry name" value="METHYLCOBAMIDE:COM METHYLTRANSFERASE MTBA"/>
    <property type="match status" value="1"/>
</dbReference>